<dbReference type="CDD" id="cd15482">
    <property type="entry name" value="Sialidase_non-viral"/>
    <property type="match status" value="1"/>
</dbReference>
<dbReference type="RefSeq" id="WP_160368630.1">
    <property type="nucleotide sequence ID" value="NZ_WSQA01000004.1"/>
</dbReference>
<dbReference type="Gene3D" id="2.130.10.10">
    <property type="entry name" value="YVTN repeat-like/Quinoprotein amine dehydrogenase"/>
    <property type="match status" value="1"/>
</dbReference>
<dbReference type="GO" id="GO:0009523">
    <property type="term" value="C:photosystem II"/>
    <property type="evidence" value="ECO:0007669"/>
    <property type="project" value="UniProtKB-KW"/>
</dbReference>
<dbReference type="PANTHER" id="PTHR47199:SF2">
    <property type="entry name" value="PHOTOSYSTEM II STABILITY_ASSEMBLY FACTOR HCF136, CHLOROPLASTIC"/>
    <property type="match status" value="1"/>
</dbReference>
<reference evidence="4 5" key="1">
    <citation type="submission" date="2019-12" db="EMBL/GenBank/DDBJ databases">
        <authorList>
            <person name="Dong K."/>
        </authorList>
    </citation>
    <scope>NUCLEOTIDE SEQUENCE [LARGE SCALE GENOMIC DNA]</scope>
    <source>
        <strain evidence="4 5">JCM 31225</strain>
    </source>
</reference>
<dbReference type="InterPro" id="IPR015943">
    <property type="entry name" value="WD40/YVTN_repeat-like_dom_sf"/>
</dbReference>
<organism evidence="4 5">
    <name type="scientific">Sphingobacterium humi</name>
    <dbReference type="NCBI Taxonomy" id="1796905"/>
    <lineage>
        <taxon>Bacteria</taxon>
        <taxon>Pseudomonadati</taxon>
        <taxon>Bacteroidota</taxon>
        <taxon>Sphingobacteriia</taxon>
        <taxon>Sphingobacteriales</taxon>
        <taxon>Sphingobacteriaceae</taxon>
        <taxon>Sphingobacterium</taxon>
    </lineage>
</organism>
<accession>A0A6N8L295</accession>
<name>A0A6N8L295_9SPHI</name>
<keyword evidence="2" id="KW-0604">Photosystem II</keyword>
<evidence type="ECO:0000313" key="4">
    <source>
        <dbReference type="EMBL" id="MVZ61902.1"/>
    </source>
</evidence>
<keyword evidence="1" id="KW-0602">Photosynthesis</keyword>
<dbReference type="SUPFAM" id="SSF110296">
    <property type="entry name" value="Oligoxyloglucan reducing end-specific cellobiohydrolase"/>
    <property type="match status" value="1"/>
</dbReference>
<dbReference type="GO" id="GO:0015979">
    <property type="term" value="P:photosynthesis"/>
    <property type="evidence" value="ECO:0007669"/>
    <property type="project" value="UniProtKB-KW"/>
</dbReference>
<evidence type="ECO:0000256" key="1">
    <source>
        <dbReference type="ARBA" id="ARBA00022531"/>
    </source>
</evidence>
<keyword evidence="5" id="KW-1185">Reference proteome</keyword>
<dbReference type="InterPro" id="IPR028203">
    <property type="entry name" value="PSII_CF48-like_dom"/>
</dbReference>
<dbReference type="PANTHER" id="PTHR47199">
    <property type="entry name" value="PHOTOSYSTEM II STABILITY/ASSEMBLY FACTOR HCF136, CHLOROPLASTIC"/>
    <property type="match status" value="1"/>
</dbReference>
<protein>
    <recommendedName>
        <fullName evidence="3">Photosynthesis system II assembly factor Ycf48/Hcf136-like domain-containing protein</fullName>
    </recommendedName>
</protein>
<dbReference type="Proteomes" id="UP000435036">
    <property type="component" value="Unassembled WGS sequence"/>
</dbReference>
<evidence type="ECO:0000256" key="2">
    <source>
        <dbReference type="ARBA" id="ARBA00023276"/>
    </source>
</evidence>
<comment type="caution">
    <text evidence="4">The sequence shown here is derived from an EMBL/GenBank/DDBJ whole genome shotgun (WGS) entry which is preliminary data.</text>
</comment>
<proteinExistence type="predicted"/>
<gene>
    <name evidence="4" type="ORF">GQF63_07725</name>
</gene>
<sequence length="388" mass="44016">MKRLIFLCLHLTQLAYGQAQQSSWISIANLPDLFLDGKIAREKLAFQSCDIPNAAMGNTAKVLFKSPEENPVRFTDVLFLTPREGYILGTGLSIFHRPDAGASWNQLQFRNQGEAFLSLAESKQHVLFAGESPYLFRTKKQRHSWEAYDLRQLLHQDEKQLESPAIRIDNIRNYQDKLLIAVGAINEDAFFIYSTNQGDSWQRLALPPLLHQGLALRDIALLSEQRWVLLSHGIGRILITDDGGKHWQEKTLKIQTDSDMSFHCLALADAGEVYMAGTAALYKSQDAGNTWQRIDLANLLATTGDMEDCLFTAMQWQDGRLYLSSQNDYSEDRKTFAYVYTPASGQFSALLSHQQERFPGQSHGISAIDSQHIYLLDSYTLYQIELQK</sequence>
<dbReference type="OrthoDB" id="9757809at2"/>
<dbReference type="Pfam" id="PF14870">
    <property type="entry name" value="PSII_BNR"/>
    <property type="match status" value="1"/>
</dbReference>
<evidence type="ECO:0000313" key="5">
    <source>
        <dbReference type="Proteomes" id="UP000435036"/>
    </source>
</evidence>
<evidence type="ECO:0000259" key="3">
    <source>
        <dbReference type="Pfam" id="PF14870"/>
    </source>
</evidence>
<dbReference type="AlphaFoldDB" id="A0A6N8L295"/>
<dbReference type="EMBL" id="WSQA01000004">
    <property type="protein sequence ID" value="MVZ61902.1"/>
    <property type="molecule type" value="Genomic_DNA"/>
</dbReference>
<feature type="domain" description="Photosynthesis system II assembly factor Ycf48/Hcf136-like" evidence="3">
    <location>
        <begin position="200"/>
        <end position="301"/>
    </location>
</feature>